<protein>
    <recommendedName>
        <fullName evidence="2">(d)CMP kinase</fullName>
        <ecNumber evidence="2">2.7.4.25</ecNumber>
    </recommendedName>
</protein>
<dbReference type="SUPFAM" id="SSF52540">
    <property type="entry name" value="P-loop containing nucleoside triphosphate hydrolases"/>
    <property type="match status" value="1"/>
</dbReference>
<comment type="catalytic activity">
    <reaction evidence="8">
        <text>CMP + ATP = CDP + ADP</text>
        <dbReference type="Rhea" id="RHEA:11600"/>
        <dbReference type="ChEBI" id="CHEBI:30616"/>
        <dbReference type="ChEBI" id="CHEBI:58069"/>
        <dbReference type="ChEBI" id="CHEBI:60377"/>
        <dbReference type="ChEBI" id="CHEBI:456216"/>
        <dbReference type="EC" id="2.7.4.25"/>
    </reaction>
</comment>
<accession>A0A2H0WZF9</accession>
<comment type="catalytic activity">
    <reaction evidence="7">
        <text>dCMP + ATP = dCDP + ADP</text>
        <dbReference type="Rhea" id="RHEA:25094"/>
        <dbReference type="ChEBI" id="CHEBI:30616"/>
        <dbReference type="ChEBI" id="CHEBI:57566"/>
        <dbReference type="ChEBI" id="CHEBI:58593"/>
        <dbReference type="ChEBI" id="CHEBI:456216"/>
        <dbReference type="EC" id="2.7.4.25"/>
    </reaction>
</comment>
<dbReference type="Pfam" id="PF02224">
    <property type="entry name" value="Cytidylate_kin"/>
    <property type="match status" value="1"/>
</dbReference>
<evidence type="ECO:0000259" key="9">
    <source>
        <dbReference type="Pfam" id="PF02224"/>
    </source>
</evidence>
<dbReference type="GO" id="GO:0006139">
    <property type="term" value="P:nucleobase-containing compound metabolic process"/>
    <property type="evidence" value="ECO:0007669"/>
    <property type="project" value="InterPro"/>
</dbReference>
<comment type="similarity">
    <text evidence="1">Belongs to the cytidylate kinase family. Type 1 subfamily.</text>
</comment>
<proteinExistence type="inferred from homology"/>
<dbReference type="Proteomes" id="UP000229574">
    <property type="component" value="Unassembled WGS sequence"/>
</dbReference>
<dbReference type="InterPro" id="IPR027417">
    <property type="entry name" value="P-loop_NTPase"/>
</dbReference>
<dbReference type="NCBIfam" id="TIGR00017">
    <property type="entry name" value="cmk"/>
    <property type="match status" value="1"/>
</dbReference>
<keyword evidence="4" id="KW-0547">Nucleotide-binding</keyword>
<keyword evidence="3" id="KW-0808">Transferase</keyword>
<gene>
    <name evidence="10" type="ORF">COT54_01805</name>
</gene>
<reference evidence="11" key="1">
    <citation type="submission" date="2017-09" db="EMBL/GenBank/DDBJ databases">
        <title>Depth-based differentiation of microbial function through sediment-hosted aquifers and enrichment of novel symbionts in the deep terrestrial subsurface.</title>
        <authorList>
            <person name="Probst A.J."/>
            <person name="Ladd B."/>
            <person name="Jarett J.K."/>
            <person name="Geller-Mcgrath D.E."/>
            <person name="Sieber C.M.K."/>
            <person name="Emerson J.B."/>
            <person name="Anantharaman K."/>
            <person name="Thomas B.C."/>
            <person name="Malmstrom R."/>
            <person name="Stieglmeier M."/>
            <person name="Klingl A."/>
            <person name="Woyke T."/>
            <person name="Ryan C.M."/>
            <person name="Banfield J.F."/>
        </authorList>
    </citation>
    <scope>NUCLEOTIDE SEQUENCE [LARGE SCALE GENOMIC DNA]</scope>
</reference>
<evidence type="ECO:0000256" key="5">
    <source>
        <dbReference type="ARBA" id="ARBA00022777"/>
    </source>
</evidence>
<sequence>MDKTFQIAIDGPVAAGKGTTAKMVAARLGFLYVDTGAMYRALTLYSIRHDVDWGSESEVIKLIDSDQPSVELKVPVGDTHDGRLCTVLLNGEDVSWKIRTEEISHAVSPVAQYPKVRDYVNKLARKMANEQGVVMEGRDITGVVLPDANLKIYMDADPMERTARRHRELMSRGEDVSLDVVYRELVERDQRDMQKNLKKVPGVWVLDTTGMGIDQVAD</sequence>
<dbReference type="AlphaFoldDB" id="A0A2H0WZF9"/>
<organism evidence="10 11">
    <name type="scientific">Candidatus Collierbacteria bacterium CG09_land_8_20_14_0_10_46_12</name>
    <dbReference type="NCBI Taxonomy" id="1974533"/>
    <lineage>
        <taxon>Bacteria</taxon>
        <taxon>Candidatus Collieribacteriota</taxon>
    </lineage>
</organism>
<keyword evidence="6" id="KW-0067">ATP-binding</keyword>
<evidence type="ECO:0000256" key="7">
    <source>
        <dbReference type="ARBA" id="ARBA00047615"/>
    </source>
</evidence>
<dbReference type="GO" id="GO:0005524">
    <property type="term" value="F:ATP binding"/>
    <property type="evidence" value="ECO:0007669"/>
    <property type="project" value="UniProtKB-KW"/>
</dbReference>
<evidence type="ECO:0000256" key="8">
    <source>
        <dbReference type="ARBA" id="ARBA00048478"/>
    </source>
</evidence>
<dbReference type="InterPro" id="IPR003136">
    <property type="entry name" value="Cytidylate_kin"/>
</dbReference>
<evidence type="ECO:0000256" key="3">
    <source>
        <dbReference type="ARBA" id="ARBA00022679"/>
    </source>
</evidence>
<evidence type="ECO:0000256" key="6">
    <source>
        <dbReference type="ARBA" id="ARBA00022840"/>
    </source>
</evidence>
<evidence type="ECO:0000313" key="10">
    <source>
        <dbReference type="EMBL" id="PIS17975.1"/>
    </source>
</evidence>
<name>A0A2H0WZF9_9BACT</name>
<dbReference type="Gene3D" id="3.40.50.300">
    <property type="entry name" value="P-loop containing nucleotide triphosphate hydrolases"/>
    <property type="match status" value="1"/>
</dbReference>
<evidence type="ECO:0000256" key="4">
    <source>
        <dbReference type="ARBA" id="ARBA00022741"/>
    </source>
</evidence>
<keyword evidence="5 10" id="KW-0418">Kinase</keyword>
<dbReference type="HAMAP" id="MF_00238">
    <property type="entry name" value="Cytidyl_kinase_type1"/>
    <property type="match status" value="1"/>
</dbReference>
<dbReference type="CDD" id="cd02020">
    <property type="entry name" value="CMPK"/>
    <property type="match status" value="1"/>
</dbReference>
<dbReference type="InterPro" id="IPR011994">
    <property type="entry name" value="Cytidylate_kinase_dom"/>
</dbReference>
<evidence type="ECO:0000256" key="2">
    <source>
        <dbReference type="ARBA" id="ARBA00012906"/>
    </source>
</evidence>
<feature type="non-terminal residue" evidence="10">
    <location>
        <position position="218"/>
    </location>
</feature>
<dbReference type="GO" id="GO:0036431">
    <property type="term" value="F:dCMP kinase activity"/>
    <property type="evidence" value="ECO:0007669"/>
    <property type="project" value="InterPro"/>
</dbReference>
<evidence type="ECO:0000313" key="11">
    <source>
        <dbReference type="Proteomes" id="UP000229574"/>
    </source>
</evidence>
<comment type="caution">
    <text evidence="10">The sequence shown here is derived from an EMBL/GenBank/DDBJ whole genome shotgun (WGS) entry which is preliminary data.</text>
</comment>
<dbReference type="EC" id="2.7.4.25" evidence="2"/>
<evidence type="ECO:0000256" key="1">
    <source>
        <dbReference type="ARBA" id="ARBA00009427"/>
    </source>
</evidence>
<feature type="domain" description="Cytidylate kinase" evidence="9">
    <location>
        <begin position="7"/>
        <end position="217"/>
    </location>
</feature>
<dbReference type="EMBL" id="PEYY01000076">
    <property type="protein sequence ID" value="PIS17975.1"/>
    <property type="molecule type" value="Genomic_DNA"/>
</dbReference>